<keyword evidence="2 4" id="KW-0819">tRNA processing</keyword>
<feature type="active site" description="Nucleophile" evidence="4">
    <location>
        <position position="87"/>
    </location>
</feature>
<dbReference type="EC" id="5.4.99.27" evidence="4"/>
<evidence type="ECO:0000259" key="5">
    <source>
        <dbReference type="PROSITE" id="PS50984"/>
    </source>
</evidence>
<sequence>MSRDADLPAPLPATPAAHGGPFGKALLRAGFEDFRVTEIMNVVPEGEGEHLWLEIEKTDWNTEDVALWLAKQAGIHRLSVGYSGLKDRRAVTRQWFSLHLPGKPDPDFAWPPGLVALQARRHRRKLNRGTHRGNRFEIVLRELDADREALERTLHTLSERGVPNYFGEQRFGRGGGNWQRGQTWLLGGEAPRKRALRGIWLSAVRSGLFNRVLAERVREGVWDRPLDGDILQPRDSRGLFEADQDASAGARMAAGEVHPTAPLPGKAGMASSAACQELEARALSGCDALIEALAGEGVDAARRATRLPVNGLQWAWSEGDVLTLGFDLPTGAFATTVLAELVETHTPVNDN</sequence>
<protein>
    <recommendedName>
        <fullName evidence="4">tRNA pseudouridine synthase D</fullName>
        <ecNumber evidence="4">5.4.99.27</ecNumber>
    </recommendedName>
    <alternativeName>
        <fullName evidence="4">tRNA pseudouridine(13) synthase</fullName>
    </alternativeName>
    <alternativeName>
        <fullName evidence="4">tRNA pseudouridylate synthase D</fullName>
    </alternativeName>
    <alternativeName>
        <fullName evidence="4">tRNA-uridine isomerase D</fullName>
    </alternativeName>
</protein>
<evidence type="ECO:0000256" key="2">
    <source>
        <dbReference type="ARBA" id="ARBA00022694"/>
    </source>
</evidence>
<name>A0ABS0AKE1_9GAMM</name>
<dbReference type="EMBL" id="ARXR01000056">
    <property type="protein sequence ID" value="MBF5054605.1"/>
    <property type="molecule type" value="Genomic_DNA"/>
</dbReference>
<dbReference type="NCBIfam" id="NF002153">
    <property type="entry name" value="PRK00984.1-2"/>
    <property type="match status" value="1"/>
</dbReference>
<dbReference type="Gene3D" id="3.30.2340.10">
    <property type="entry name" value="TruD, insertion domain"/>
    <property type="match status" value="1"/>
</dbReference>
<comment type="catalytic activity">
    <reaction evidence="4">
        <text>uridine(13) in tRNA = pseudouridine(13) in tRNA</text>
        <dbReference type="Rhea" id="RHEA:42540"/>
        <dbReference type="Rhea" id="RHEA-COMP:10105"/>
        <dbReference type="Rhea" id="RHEA-COMP:10106"/>
        <dbReference type="ChEBI" id="CHEBI:65314"/>
        <dbReference type="ChEBI" id="CHEBI:65315"/>
        <dbReference type="EC" id="5.4.99.27"/>
    </reaction>
</comment>
<evidence type="ECO:0000256" key="3">
    <source>
        <dbReference type="ARBA" id="ARBA00023235"/>
    </source>
</evidence>
<dbReference type="PROSITE" id="PS01268">
    <property type="entry name" value="UPF0024"/>
    <property type="match status" value="1"/>
</dbReference>
<dbReference type="InterPro" id="IPR020119">
    <property type="entry name" value="PsdUridine_synth_TruD_CS"/>
</dbReference>
<proteinExistence type="inferred from homology"/>
<feature type="domain" description="TRUD" evidence="5">
    <location>
        <begin position="161"/>
        <end position="307"/>
    </location>
</feature>
<dbReference type="RefSeq" id="WP_194856907.1">
    <property type="nucleotide sequence ID" value="NZ_ARXR01000056.1"/>
</dbReference>
<dbReference type="PROSITE" id="PS50984">
    <property type="entry name" value="TRUD"/>
    <property type="match status" value="1"/>
</dbReference>
<organism evidence="6 7">
    <name type="scientific">Alloalcanivorax venustensis ISO4</name>
    <dbReference type="NCBI Taxonomy" id="1177184"/>
    <lineage>
        <taxon>Bacteria</taxon>
        <taxon>Pseudomonadati</taxon>
        <taxon>Pseudomonadota</taxon>
        <taxon>Gammaproteobacteria</taxon>
        <taxon>Oceanospirillales</taxon>
        <taxon>Alcanivoracaceae</taxon>
        <taxon>Alloalcanivorax</taxon>
    </lineage>
</organism>
<dbReference type="PANTHER" id="PTHR47811:SF1">
    <property type="entry name" value="TRNA PSEUDOURIDINE SYNTHASE D"/>
    <property type="match status" value="1"/>
</dbReference>
<keyword evidence="3 4" id="KW-0413">Isomerase</keyword>
<comment type="similarity">
    <text evidence="1 4">Belongs to the pseudouridine synthase TruD family.</text>
</comment>
<dbReference type="SUPFAM" id="SSF55120">
    <property type="entry name" value="Pseudouridine synthase"/>
    <property type="match status" value="1"/>
</dbReference>
<dbReference type="InterPro" id="IPR011760">
    <property type="entry name" value="PsdUridine_synth_TruD_insert"/>
</dbReference>
<dbReference type="CDD" id="cd02575">
    <property type="entry name" value="PseudoU_synth_EcTruD"/>
    <property type="match status" value="1"/>
</dbReference>
<dbReference type="InterPro" id="IPR050170">
    <property type="entry name" value="TruD_pseudoU_synthase"/>
</dbReference>
<comment type="caution">
    <text evidence="6">The sequence shown here is derived from an EMBL/GenBank/DDBJ whole genome shotgun (WGS) entry which is preliminary data.</text>
</comment>
<dbReference type="Gene3D" id="3.30.2350.20">
    <property type="entry name" value="TruD, catalytic domain"/>
    <property type="match status" value="1"/>
</dbReference>
<evidence type="ECO:0000256" key="1">
    <source>
        <dbReference type="ARBA" id="ARBA00007953"/>
    </source>
</evidence>
<accession>A0ABS0AKE1</accession>
<dbReference type="InterPro" id="IPR001656">
    <property type="entry name" value="PsdUridine_synth_TruD"/>
</dbReference>
<reference evidence="6 7" key="1">
    <citation type="submission" date="2012-09" db="EMBL/GenBank/DDBJ databases">
        <title>Genome Sequence of alkane-degrading Bacterium Alcanivorax venustensis ISO4.</title>
        <authorList>
            <person name="Lai Q."/>
            <person name="Shao Z."/>
        </authorList>
    </citation>
    <scope>NUCLEOTIDE SEQUENCE [LARGE SCALE GENOMIC DNA]</scope>
    <source>
        <strain evidence="6 7">ISO4</strain>
    </source>
</reference>
<dbReference type="InterPro" id="IPR020103">
    <property type="entry name" value="PsdUridine_synth_cat_dom_sf"/>
</dbReference>
<gene>
    <name evidence="4" type="primary">truD</name>
    <name evidence="6" type="ORF">ISO4_03207</name>
</gene>
<dbReference type="PANTHER" id="PTHR47811">
    <property type="entry name" value="TRNA PSEUDOURIDINE SYNTHASE D"/>
    <property type="match status" value="1"/>
</dbReference>
<evidence type="ECO:0000313" key="7">
    <source>
        <dbReference type="Proteomes" id="UP000644441"/>
    </source>
</evidence>
<dbReference type="InterPro" id="IPR042214">
    <property type="entry name" value="TruD_catalytic"/>
</dbReference>
<keyword evidence="7" id="KW-1185">Reference proteome</keyword>
<dbReference type="Pfam" id="PF01142">
    <property type="entry name" value="TruD"/>
    <property type="match status" value="2"/>
</dbReference>
<comment type="function">
    <text evidence="4">Responsible for synthesis of pseudouridine from uracil-13 in transfer RNAs.</text>
</comment>
<dbReference type="InterPro" id="IPR043165">
    <property type="entry name" value="TruD_insert_sf"/>
</dbReference>
<evidence type="ECO:0000313" key="6">
    <source>
        <dbReference type="EMBL" id="MBF5054605.1"/>
    </source>
</evidence>
<dbReference type="HAMAP" id="MF_01082">
    <property type="entry name" value="TruD"/>
    <property type="match status" value="1"/>
</dbReference>
<evidence type="ECO:0000256" key="4">
    <source>
        <dbReference type="HAMAP-Rule" id="MF_01082"/>
    </source>
</evidence>
<dbReference type="Proteomes" id="UP000644441">
    <property type="component" value="Unassembled WGS sequence"/>
</dbReference>